<keyword evidence="2 4" id="KW-0413">Isomerase</keyword>
<feature type="active site" evidence="3">
    <location>
        <position position="46"/>
    </location>
</feature>
<sequence length="267" mass="28654">MKIDLYQVDAFASKPFEGNPAAVCPLEAWLDDALLQAIAAENNLSETAFFVPTEAGYHLRWFTPSVEVDLCGHATLAAAWVVFHALGVVAEAVAFETRSGVLTVRRESDTLVMDFPAKTLAPLNMHAEVAAALGGIEIEELLISDDIVVVVEEASVIDRLAPDMQRLKQLPGRGVAVTAKGDDVDFVSRWFGPKVGVEEDPVTGSAHTSLAPYWAARLSKQALTARQGGARLGTLICVLEGERVMIKGCVAPYLTGQITLPENASLR</sequence>
<organism evidence="4 5">
    <name type="scientific">Vreelandella aquamarina</name>
    <dbReference type="NCBI Taxonomy" id="77097"/>
    <lineage>
        <taxon>Bacteria</taxon>
        <taxon>Pseudomonadati</taxon>
        <taxon>Pseudomonadota</taxon>
        <taxon>Gammaproteobacteria</taxon>
        <taxon>Oceanospirillales</taxon>
        <taxon>Halomonadaceae</taxon>
        <taxon>Vreelandella</taxon>
    </lineage>
</organism>
<accession>A0A6F8XH02</accession>
<dbReference type="PANTHER" id="PTHR13774:SF17">
    <property type="entry name" value="PHENAZINE BIOSYNTHESIS-LIKE DOMAIN-CONTAINING PROTEIN"/>
    <property type="match status" value="1"/>
</dbReference>
<dbReference type="SUPFAM" id="SSF54506">
    <property type="entry name" value="Diaminopimelate epimerase-like"/>
    <property type="match status" value="1"/>
</dbReference>
<name>A0A6F8XH02_9GAMM</name>
<evidence type="ECO:0000256" key="3">
    <source>
        <dbReference type="PIRSR" id="PIRSR016184-1"/>
    </source>
</evidence>
<evidence type="ECO:0000313" key="4">
    <source>
        <dbReference type="EMBL" id="BCB72990.1"/>
    </source>
</evidence>
<dbReference type="Proteomes" id="UP000501053">
    <property type="component" value="Chromosome"/>
</dbReference>
<dbReference type="PANTHER" id="PTHR13774">
    <property type="entry name" value="PHENAZINE BIOSYNTHESIS PROTEIN"/>
    <property type="match status" value="1"/>
</dbReference>
<gene>
    <name evidence="4" type="ORF">HMEPL2_33410</name>
</gene>
<dbReference type="NCBIfam" id="TIGR00654">
    <property type="entry name" value="PhzF_family"/>
    <property type="match status" value="1"/>
</dbReference>
<proteinExistence type="inferred from homology"/>
<dbReference type="EMBL" id="AP022869">
    <property type="protein sequence ID" value="BCB72990.1"/>
    <property type="molecule type" value="Genomic_DNA"/>
</dbReference>
<dbReference type="RefSeq" id="WP_172515487.1">
    <property type="nucleotide sequence ID" value="NZ_AP022869.1"/>
</dbReference>
<reference evidence="4 5" key="1">
    <citation type="submission" date="2020-03" db="EMBL/GenBank/DDBJ databases">
        <title>Complete Genome Sequence of Halomonas meridiana strain Eplume2, isolated from hydrothermal-plume in the north east Pacific Ocean.</title>
        <authorList>
            <person name="Kurihara Y."/>
            <person name="Kawai S."/>
            <person name="Sakai A."/>
            <person name="Galipon J."/>
            <person name="Arakawa K."/>
        </authorList>
    </citation>
    <scope>NUCLEOTIDE SEQUENCE [LARGE SCALE GENOMIC DNA]</scope>
    <source>
        <strain evidence="4 5">Eplume2</strain>
    </source>
</reference>
<protein>
    <submittedName>
        <fullName evidence="4">Isomerase</fullName>
    </submittedName>
</protein>
<dbReference type="GO" id="GO:0005737">
    <property type="term" value="C:cytoplasm"/>
    <property type="evidence" value="ECO:0007669"/>
    <property type="project" value="TreeGrafter"/>
</dbReference>
<evidence type="ECO:0000313" key="5">
    <source>
        <dbReference type="Proteomes" id="UP000501053"/>
    </source>
</evidence>
<evidence type="ECO:0000256" key="1">
    <source>
        <dbReference type="ARBA" id="ARBA00008270"/>
    </source>
</evidence>
<keyword evidence="5" id="KW-1185">Reference proteome</keyword>
<dbReference type="InterPro" id="IPR003719">
    <property type="entry name" value="Phenazine_PhzF-like"/>
</dbReference>
<dbReference type="PIRSF" id="PIRSF016184">
    <property type="entry name" value="PhzC_PhzF"/>
    <property type="match status" value="1"/>
</dbReference>
<dbReference type="Pfam" id="PF02567">
    <property type="entry name" value="PhzC-PhzF"/>
    <property type="match status" value="1"/>
</dbReference>
<dbReference type="AlphaFoldDB" id="A0A6F8XH02"/>
<dbReference type="GO" id="GO:0016853">
    <property type="term" value="F:isomerase activity"/>
    <property type="evidence" value="ECO:0007669"/>
    <property type="project" value="UniProtKB-KW"/>
</dbReference>
<evidence type="ECO:0000256" key="2">
    <source>
        <dbReference type="ARBA" id="ARBA00023235"/>
    </source>
</evidence>
<comment type="similarity">
    <text evidence="1">Belongs to the PhzF family.</text>
</comment>
<dbReference type="Gene3D" id="3.10.310.10">
    <property type="entry name" value="Diaminopimelate Epimerase, Chain A, domain 1"/>
    <property type="match status" value="2"/>
</dbReference>